<dbReference type="STRING" id="82805.SAMN04487998_0688"/>
<dbReference type="Proteomes" id="UP000198697">
    <property type="component" value="Unassembled WGS sequence"/>
</dbReference>
<dbReference type="RefSeq" id="WP_092768243.1">
    <property type="nucleotide sequence ID" value="NZ_FOHS01000001.1"/>
</dbReference>
<protein>
    <submittedName>
        <fullName evidence="1">Uncharacterized protein</fullName>
    </submittedName>
</protein>
<reference evidence="2" key="1">
    <citation type="submission" date="2016-10" db="EMBL/GenBank/DDBJ databases">
        <authorList>
            <person name="Varghese N."/>
            <person name="Submissions S."/>
        </authorList>
    </citation>
    <scope>NUCLEOTIDE SEQUENCE [LARGE SCALE GENOMIC DNA]</scope>
    <source>
        <strain evidence="2">DSM 15310</strain>
    </source>
</reference>
<evidence type="ECO:0000313" key="2">
    <source>
        <dbReference type="Proteomes" id="UP000198697"/>
    </source>
</evidence>
<gene>
    <name evidence="1" type="ORF">SAMN04487998_0688</name>
</gene>
<keyword evidence="2" id="KW-1185">Reference proteome</keyword>
<dbReference type="OrthoDB" id="886712at2"/>
<sequence>MSDSAARPDADEEWNALLRQWRNQSAAQPRPYFYGRVRARLADAAALERLPVRTWLRWPAYAVMLGILLLFSGDNAAFEAVAGTKQESSWPAADFNQAP</sequence>
<dbReference type="AlphaFoldDB" id="A0A1I0AFB0"/>
<organism evidence="1 2">
    <name type="scientific">Hymenobacter actinosclerus</name>
    <dbReference type="NCBI Taxonomy" id="82805"/>
    <lineage>
        <taxon>Bacteria</taxon>
        <taxon>Pseudomonadati</taxon>
        <taxon>Bacteroidota</taxon>
        <taxon>Cytophagia</taxon>
        <taxon>Cytophagales</taxon>
        <taxon>Hymenobacteraceae</taxon>
        <taxon>Hymenobacter</taxon>
    </lineage>
</organism>
<name>A0A1I0AFB0_9BACT</name>
<accession>A0A1I0AFB0</accession>
<proteinExistence type="predicted"/>
<dbReference type="EMBL" id="FOHS01000001">
    <property type="protein sequence ID" value="SES92505.1"/>
    <property type="molecule type" value="Genomic_DNA"/>
</dbReference>
<evidence type="ECO:0000313" key="1">
    <source>
        <dbReference type="EMBL" id="SES92505.1"/>
    </source>
</evidence>